<keyword evidence="8" id="KW-0464">Manganese</keyword>
<gene>
    <name evidence="11" type="ORF">Sango_0298600</name>
</gene>
<dbReference type="EMBL" id="JACGWL010000002">
    <property type="protein sequence ID" value="KAK4407176.1"/>
    <property type="molecule type" value="Genomic_DNA"/>
</dbReference>
<sequence>MFELMPRKQTCRRSKPRNSILFTGERSKDFNDQELNRHSSQHSRVRKCSSHSSSVVCCIIRRSGVSVSCMMAYDEGGAPAVFSSPECPRWVLSPASSENVTRDCQFATLQGHREYQEDRVACNLNMKLPFSDEAGVEEISVGIAAIFDGHGGDEASEMTSTKLLDYFMLHVVFTAYKLALPSNKENHDSCALKSSQRTPHIIHNYSLHPILEEALLRTIHDIDSEFSKEALEEGYVSGSTATIVLLSDGQFLVANVGDSKAILCSSKVHVHHDAEEAPSIEVYAEELTRDHHPDREDEKARIEAAGGFVRLWGVPRVNGVLAVSRAIGDVYLKRYGVTADPEITGWRQFTPENRYLVVASDGIFETLTPQDVCNLAHGKAPESSSGNVSSSSLADWIIRHALRTGSTDNLSAIVISDLHNCTKGRAIGREN</sequence>
<organism evidence="11 12">
    <name type="scientific">Sesamum angolense</name>
    <dbReference type="NCBI Taxonomy" id="2727404"/>
    <lineage>
        <taxon>Eukaryota</taxon>
        <taxon>Viridiplantae</taxon>
        <taxon>Streptophyta</taxon>
        <taxon>Embryophyta</taxon>
        <taxon>Tracheophyta</taxon>
        <taxon>Spermatophyta</taxon>
        <taxon>Magnoliopsida</taxon>
        <taxon>eudicotyledons</taxon>
        <taxon>Gunneridae</taxon>
        <taxon>Pentapetalae</taxon>
        <taxon>asterids</taxon>
        <taxon>lamiids</taxon>
        <taxon>Lamiales</taxon>
        <taxon>Pedaliaceae</taxon>
        <taxon>Sesamum</taxon>
    </lineage>
</organism>
<dbReference type="GO" id="GO:0046872">
    <property type="term" value="F:metal ion binding"/>
    <property type="evidence" value="ECO:0007669"/>
    <property type="project" value="UniProtKB-KW"/>
</dbReference>
<dbReference type="Pfam" id="PF00481">
    <property type="entry name" value="PP2C"/>
    <property type="match status" value="1"/>
</dbReference>
<dbReference type="SUPFAM" id="SSF81606">
    <property type="entry name" value="PP2C-like"/>
    <property type="match status" value="1"/>
</dbReference>
<name>A0AAE1X8W5_9LAMI</name>
<evidence type="ECO:0000259" key="10">
    <source>
        <dbReference type="PROSITE" id="PS51746"/>
    </source>
</evidence>
<evidence type="ECO:0000256" key="2">
    <source>
        <dbReference type="ARBA" id="ARBA00001946"/>
    </source>
</evidence>
<keyword evidence="5 9" id="KW-0378">Hydrolase</keyword>
<dbReference type="PROSITE" id="PS51746">
    <property type="entry name" value="PPM_2"/>
    <property type="match status" value="1"/>
</dbReference>
<comment type="caution">
    <text evidence="11">The sequence shown here is derived from an EMBL/GenBank/DDBJ whole genome shotgun (WGS) entry which is preliminary data.</text>
</comment>
<dbReference type="InterPro" id="IPR036457">
    <property type="entry name" value="PPM-type-like_dom_sf"/>
</dbReference>
<dbReference type="SMART" id="SM00332">
    <property type="entry name" value="PP2Cc"/>
    <property type="match status" value="1"/>
</dbReference>
<keyword evidence="6" id="KW-0460">Magnesium</keyword>
<comment type="cofactor">
    <cofactor evidence="1">
        <name>Mn(2+)</name>
        <dbReference type="ChEBI" id="CHEBI:29035"/>
    </cofactor>
</comment>
<dbReference type="InterPro" id="IPR000222">
    <property type="entry name" value="PP2C_BS"/>
</dbReference>
<dbReference type="CDD" id="cd00143">
    <property type="entry name" value="PP2Cc"/>
    <property type="match status" value="1"/>
</dbReference>
<evidence type="ECO:0000256" key="3">
    <source>
        <dbReference type="ARBA" id="ARBA00013081"/>
    </source>
</evidence>
<keyword evidence="12" id="KW-1185">Reference proteome</keyword>
<keyword evidence="4" id="KW-0479">Metal-binding</keyword>
<dbReference type="Proteomes" id="UP001289374">
    <property type="component" value="Unassembled WGS sequence"/>
</dbReference>
<dbReference type="GO" id="GO:0004722">
    <property type="term" value="F:protein serine/threonine phosphatase activity"/>
    <property type="evidence" value="ECO:0007669"/>
    <property type="project" value="UniProtKB-EC"/>
</dbReference>
<evidence type="ECO:0000256" key="4">
    <source>
        <dbReference type="ARBA" id="ARBA00022723"/>
    </source>
</evidence>
<evidence type="ECO:0000256" key="7">
    <source>
        <dbReference type="ARBA" id="ARBA00022912"/>
    </source>
</evidence>
<feature type="domain" description="PPM-type phosphatase" evidence="10">
    <location>
        <begin position="103"/>
        <end position="417"/>
    </location>
</feature>
<evidence type="ECO:0000256" key="1">
    <source>
        <dbReference type="ARBA" id="ARBA00001936"/>
    </source>
</evidence>
<dbReference type="EC" id="3.1.3.16" evidence="3"/>
<evidence type="ECO:0000256" key="6">
    <source>
        <dbReference type="ARBA" id="ARBA00022842"/>
    </source>
</evidence>
<reference evidence="11" key="2">
    <citation type="journal article" date="2024" name="Plant">
        <title>Genomic evolution and insights into agronomic trait innovations of Sesamum species.</title>
        <authorList>
            <person name="Miao H."/>
            <person name="Wang L."/>
            <person name="Qu L."/>
            <person name="Liu H."/>
            <person name="Sun Y."/>
            <person name="Le M."/>
            <person name="Wang Q."/>
            <person name="Wei S."/>
            <person name="Zheng Y."/>
            <person name="Lin W."/>
            <person name="Duan Y."/>
            <person name="Cao H."/>
            <person name="Xiong S."/>
            <person name="Wang X."/>
            <person name="Wei L."/>
            <person name="Li C."/>
            <person name="Ma Q."/>
            <person name="Ju M."/>
            <person name="Zhao R."/>
            <person name="Li G."/>
            <person name="Mu C."/>
            <person name="Tian Q."/>
            <person name="Mei H."/>
            <person name="Zhang T."/>
            <person name="Gao T."/>
            <person name="Zhang H."/>
        </authorList>
    </citation>
    <scope>NUCLEOTIDE SEQUENCE</scope>
    <source>
        <strain evidence="11">K16</strain>
    </source>
</reference>
<keyword evidence="7 9" id="KW-0904">Protein phosphatase</keyword>
<evidence type="ECO:0000313" key="12">
    <source>
        <dbReference type="Proteomes" id="UP001289374"/>
    </source>
</evidence>
<protein>
    <recommendedName>
        <fullName evidence="3">protein-serine/threonine phosphatase</fullName>
        <ecNumber evidence="3">3.1.3.16</ecNumber>
    </recommendedName>
</protein>
<proteinExistence type="inferred from homology"/>
<dbReference type="Gene3D" id="3.60.40.10">
    <property type="entry name" value="PPM-type phosphatase domain"/>
    <property type="match status" value="1"/>
</dbReference>
<reference evidence="11" key="1">
    <citation type="submission" date="2020-06" db="EMBL/GenBank/DDBJ databases">
        <authorList>
            <person name="Li T."/>
            <person name="Hu X."/>
            <person name="Zhang T."/>
            <person name="Song X."/>
            <person name="Zhang H."/>
            <person name="Dai N."/>
            <person name="Sheng W."/>
            <person name="Hou X."/>
            <person name="Wei L."/>
        </authorList>
    </citation>
    <scope>NUCLEOTIDE SEQUENCE</scope>
    <source>
        <strain evidence="11">K16</strain>
        <tissue evidence="11">Leaf</tissue>
    </source>
</reference>
<dbReference type="PROSITE" id="PS01032">
    <property type="entry name" value="PPM_1"/>
    <property type="match status" value="1"/>
</dbReference>
<evidence type="ECO:0000256" key="5">
    <source>
        <dbReference type="ARBA" id="ARBA00022801"/>
    </source>
</evidence>
<evidence type="ECO:0000313" key="11">
    <source>
        <dbReference type="EMBL" id="KAK4407176.1"/>
    </source>
</evidence>
<evidence type="ECO:0000256" key="8">
    <source>
        <dbReference type="ARBA" id="ARBA00023211"/>
    </source>
</evidence>
<dbReference type="InterPro" id="IPR015655">
    <property type="entry name" value="PP2C"/>
</dbReference>
<evidence type="ECO:0000256" key="9">
    <source>
        <dbReference type="RuleBase" id="RU003465"/>
    </source>
</evidence>
<dbReference type="InterPro" id="IPR001932">
    <property type="entry name" value="PPM-type_phosphatase-like_dom"/>
</dbReference>
<comment type="cofactor">
    <cofactor evidence="2">
        <name>Mg(2+)</name>
        <dbReference type="ChEBI" id="CHEBI:18420"/>
    </cofactor>
</comment>
<dbReference type="AlphaFoldDB" id="A0AAE1X8W5"/>
<accession>A0AAE1X8W5</accession>
<comment type="similarity">
    <text evidence="9">Belongs to the PP2C family.</text>
</comment>
<dbReference type="PANTHER" id="PTHR47992">
    <property type="entry name" value="PROTEIN PHOSPHATASE"/>
    <property type="match status" value="1"/>
</dbReference>